<keyword evidence="4" id="KW-1185">Reference proteome</keyword>
<proteinExistence type="predicted"/>
<dbReference type="STRING" id="375451.RD1_1018"/>
<dbReference type="Gene3D" id="2.40.10.10">
    <property type="entry name" value="Trypsin-like serine proteases"/>
    <property type="match status" value="2"/>
</dbReference>
<evidence type="ECO:0000313" key="4">
    <source>
        <dbReference type="Proteomes" id="UP000007029"/>
    </source>
</evidence>
<accession>Q16BG0</accession>
<dbReference type="EC" id="3.4.21.-" evidence="3"/>
<evidence type="ECO:0000313" key="3">
    <source>
        <dbReference type="EMBL" id="ABG30683.1"/>
    </source>
</evidence>
<dbReference type="EMBL" id="CP000362">
    <property type="protein sequence ID" value="ABG30683.1"/>
    <property type="molecule type" value="Genomic_DNA"/>
</dbReference>
<keyword evidence="2" id="KW-0472">Membrane</keyword>
<sequence>MAEHFLTKTRIDLSRCIAAGDAPAVEQYEAFNALLMAKAGPDVAKLFAEPLVSKGNDQAASTVSWYCDRAGQGVPLSKLDTAEQNEVATALRARLSTLKDLLDDDEAAPLVAAALHIGSAGDIWAVGGHPVIVNWGLMPAEGSDAATRSVHYARTLGPYLAMDGAPPLTQQEQEQRRGEKIAAVAAASAIAGAAAGTAATAGTVDATEPVANAAQGTTAGATATAGGATDDPSAPVPGERPARGRVPLVAWVPLVLLLLLFGGALAWLLVPGNRIFADDGVQPAVTDEDTLRAAREINRALEQRLADLNVALEGAVCRADGTLLMPDGLTIEGLLPPGFDEGTLRAGEIIKADRTPILPPASDRVMIPPADGDITDTATLLNHIDDRTAMVVAVSDQGTATGTGFFVGPDLLVSNFHVVEGADAQNILVVSKAMDGPKRVDVLKSLGPVADVGADFALLRVLDVDQPFYTLRQSDQSMRLQSVIAAGYPGDVLRINSDFQSLSSSNNFDVPDLIVTDGSVNSEQSLSDRAHAVIHSAPLSGGNSGGPLVDMCGRVVGVNTFVYQGELRNLNFALSIDDLLEFLADTPAAPTISSEVCEPFVARPAPVSVSAGQ</sequence>
<dbReference type="KEGG" id="rde:RD1_1018"/>
<feature type="coiled-coil region" evidence="1">
    <location>
        <begin position="291"/>
        <end position="318"/>
    </location>
</feature>
<dbReference type="Pfam" id="PF13365">
    <property type="entry name" value="Trypsin_2"/>
    <property type="match status" value="1"/>
</dbReference>
<dbReference type="OrthoDB" id="9766361at2"/>
<dbReference type="eggNOG" id="COG0265">
    <property type="taxonomic scope" value="Bacteria"/>
</dbReference>
<dbReference type="InterPro" id="IPR043504">
    <property type="entry name" value="Peptidase_S1_PA_chymotrypsin"/>
</dbReference>
<dbReference type="Proteomes" id="UP000007029">
    <property type="component" value="Chromosome"/>
</dbReference>
<evidence type="ECO:0000256" key="2">
    <source>
        <dbReference type="SAM" id="Phobius"/>
    </source>
</evidence>
<keyword evidence="2" id="KW-0812">Transmembrane</keyword>
<keyword evidence="2" id="KW-1133">Transmembrane helix</keyword>
<dbReference type="InterPro" id="IPR009003">
    <property type="entry name" value="Peptidase_S1_PA"/>
</dbReference>
<keyword evidence="3" id="KW-0378">Hydrolase</keyword>
<evidence type="ECO:0000256" key="1">
    <source>
        <dbReference type="SAM" id="Coils"/>
    </source>
</evidence>
<protein>
    <submittedName>
        <fullName evidence="3">Periplasmic serine proteinase, putative</fullName>
        <ecNumber evidence="3">3.4.21.-</ecNumber>
    </submittedName>
</protein>
<dbReference type="PANTHER" id="PTHR43019">
    <property type="entry name" value="SERINE ENDOPROTEASE DEGS"/>
    <property type="match status" value="1"/>
</dbReference>
<dbReference type="HOGENOM" id="CLU_439879_0_0_5"/>
<dbReference type="RefSeq" id="WP_011567305.1">
    <property type="nucleotide sequence ID" value="NC_008209.1"/>
</dbReference>
<feature type="transmembrane region" description="Helical" evidence="2">
    <location>
        <begin position="248"/>
        <end position="270"/>
    </location>
</feature>
<organism evidence="3 4">
    <name type="scientific">Roseobacter denitrificans (strain ATCC 33942 / OCh 114)</name>
    <name type="common">Erythrobacter sp. (strain OCh 114)</name>
    <name type="synonym">Roseobacter denitrificans</name>
    <dbReference type="NCBI Taxonomy" id="375451"/>
    <lineage>
        <taxon>Bacteria</taxon>
        <taxon>Pseudomonadati</taxon>
        <taxon>Pseudomonadota</taxon>
        <taxon>Alphaproteobacteria</taxon>
        <taxon>Rhodobacterales</taxon>
        <taxon>Roseobacteraceae</taxon>
        <taxon>Roseobacter</taxon>
    </lineage>
</organism>
<reference evidence="3 4" key="1">
    <citation type="journal article" date="2007" name="J. Bacteriol.">
        <title>The complete genome sequence of Roseobacter denitrificans reveals a mixotrophic rather than photosynthetic metabolism.</title>
        <authorList>
            <person name="Swingley W.D."/>
            <person name="Sadekar S."/>
            <person name="Mastrian S.D."/>
            <person name="Matthies H.J."/>
            <person name="Hao J."/>
            <person name="Ramos H."/>
            <person name="Acharya C.R."/>
            <person name="Conrad A.L."/>
            <person name="Taylor H.L."/>
            <person name="Dejesa L.C."/>
            <person name="Shah M.K."/>
            <person name="O'huallachain M.E."/>
            <person name="Lince M.T."/>
            <person name="Blankenship R.E."/>
            <person name="Beatty J.T."/>
            <person name="Touchman J.W."/>
        </authorList>
    </citation>
    <scope>NUCLEOTIDE SEQUENCE [LARGE SCALE GENOMIC DNA]</scope>
    <source>
        <strain evidence="4">ATCC 33942 / OCh 114</strain>
    </source>
</reference>
<keyword evidence="1" id="KW-0175">Coiled coil</keyword>
<gene>
    <name evidence="3" type="ordered locus">RD1_1018</name>
</gene>
<name>Q16BG0_ROSDO</name>
<dbReference type="PANTHER" id="PTHR43019:SF23">
    <property type="entry name" value="PROTEASE DO-LIKE 5, CHLOROPLASTIC"/>
    <property type="match status" value="1"/>
</dbReference>
<dbReference type="SUPFAM" id="SSF50494">
    <property type="entry name" value="Trypsin-like serine proteases"/>
    <property type="match status" value="1"/>
</dbReference>
<dbReference type="GO" id="GO:0016787">
    <property type="term" value="F:hydrolase activity"/>
    <property type="evidence" value="ECO:0007669"/>
    <property type="project" value="UniProtKB-KW"/>
</dbReference>
<dbReference type="AlphaFoldDB" id="Q16BG0"/>